<dbReference type="Proteomes" id="UP001516464">
    <property type="component" value="Unassembled WGS sequence"/>
</dbReference>
<name>A0ABQ7HZ77_9MICR</name>
<evidence type="ECO:0000256" key="2">
    <source>
        <dbReference type="ARBA" id="ARBA00022728"/>
    </source>
</evidence>
<keyword evidence="2" id="KW-0507">mRNA processing</keyword>
<evidence type="ECO:0000256" key="1">
    <source>
        <dbReference type="ARBA" id="ARBA00005754"/>
    </source>
</evidence>
<dbReference type="PANTHER" id="PTHR12097">
    <property type="entry name" value="SPLICING FACTOR 3B, SUBUNIT 1-RELATED"/>
    <property type="match status" value="1"/>
</dbReference>
<dbReference type="Gene3D" id="1.25.10.10">
    <property type="entry name" value="Leucine-rich Repeat Variant"/>
    <property type="match status" value="1"/>
</dbReference>
<gene>
    <name evidence="3" type="primary">Sf3b1</name>
    <name evidence="3" type="ORF">TCON_1321</name>
</gene>
<accession>A0ABQ7HZ77</accession>
<dbReference type="SUPFAM" id="SSF48371">
    <property type="entry name" value="ARM repeat"/>
    <property type="match status" value="1"/>
</dbReference>
<sequence>MSNWEQTPRTTTQSKKLKWDQTPIGLDPTTFEFNPKPSKWDMYGKTEIKTNQSFKLSELNRMLPDDGYRILNLDELRKEEIDTKLFKSSYSEELRCINEDSAVIQTNLLAIKNGNTGEPIKILKKYKTKSILYEEIAMGLISPTNTPEQIYRLLKLTEKLYPIPLHLIKEFLFIIATFMQNKNFYIKKLALSMLNDLCKKKETFLIIKDEIRCDEEEIREATACILAVAKEMELIRAMARSKYPNVVDTFIRCTMRLVDIWGKDVVDEMIEYLLSLVEKHTVHVCNAISFICKTVFPYNCRGFEMISHKIMELVRTKKGSLPLLRALAYLSVNTNLYVNEIYSILKRKKYYNEIKIYDKIADKVTDDGLYERMMVNIFNENKFDIPVSNAMISLSSKTNANINFLLDYLKLVNLELKSTIFAIIQEKRMKTEIFTEYEILKYQEIIREGLQNQESYLIKNLEHILYNISFNKDILNDSVKNIKNSDCEIRKNSFEIIYKMLILYTEAASDRVFNILIENLDEINDDVISSILKCMKHIIPKTKDISNLPNIFLSLLPILKRKNTKVTNNALDLIIAILEKNDQSLIITKREWLRLIYEIIDNLDKGRGIRKKATILLGMAARLVGPQWVLNILLDTIRSNEDRSIRNTSCMGVAIIGLYCGPFNIIPSLMCDYSISDFRVKMGILKCIKYLFHGSGSKTSFIRIEYIYTLLPLLEDSLTEKDCQIRSLGIDCVKHIILSILYSADFDYTLVGHLLNYVFLSILDDQVEDEVNGVFEACIPALGVNIVYKYIIQGLYHPAQRVRKRYRQIHDITRRLGYNQIIMCHNREDNSLLEFDI</sequence>
<dbReference type="InterPro" id="IPR038737">
    <property type="entry name" value="SF3b_su1-like"/>
</dbReference>
<dbReference type="InterPro" id="IPR016024">
    <property type="entry name" value="ARM-type_fold"/>
</dbReference>
<comment type="similarity">
    <text evidence="1">Belongs to the SF3B1 family.</text>
</comment>
<comment type="caution">
    <text evidence="3">The sequence shown here is derived from an EMBL/GenBank/DDBJ whole genome shotgun (WGS) entry which is preliminary data.</text>
</comment>
<evidence type="ECO:0000313" key="4">
    <source>
        <dbReference type="Proteomes" id="UP001516464"/>
    </source>
</evidence>
<dbReference type="InterPro" id="IPR011989">
    <property type="entry name" value="ARM-like"/>
</dbReference>
<protein>
    <submittedName>
        <fullName evidence="3">Splicing factor 3B subunit 1</fullName>
    </submittedName>
</protein>
<keyword evidence="2" id="KW-0747">Spliceosome</keyword>
<keyword evidence="4" id="KW-1185">Reference proteome</keyword>
<dbReference type="EMBL" id="SBIQ01000084">
    <property type="protein sequence ID" value="KAF7683467.1"/>
    <property type="molecule type" value="Genomic_DNA"/>
</dbReference>
<proteinExistence type="inferred from homology"/>
<organism evidence="3 4">
    <name type="scientific">Astathelohania contejeani</name>
    <dbReference type="NCBI Taxonomy" id="164912"/>
    <lineage>
        <taxon>Eukaryota</taxon>
        <taxon>Fungi</taxon>
        <taxon>Fungi incertae sedis</taxon>
        <taxon>Microsporidia</taxon>
        <taxon>Astathelohaniidae</taxon>
        <taxon>Astathelohania</taxon>
    </lineage>
</organism>
<evidence type="ECO:0000313" key="3">
    <source>
        <dbReference type="EMBL" id="KAF7683467.1"/>
    </source>
</evidence>
<keyword evidence="2" id="KW-0508">mRNA splicing</keyword>
<reference evidence="3 4" key="1">
    <citation type="submission" date="2019-01" db="EMBL/GenBank/DDBJ databases">
        <title>Genomes sequencing and comparative genomics of infectious freshwater microsporidia, Cucumispora dikerogammari and Thelohania contejeani.</title>
        <authorList>
            <person name="Cormier A."/>
            <person name="Giraud I."/>
            <person name="Wattier R."/>
            <person name="Teixeira M."/>
            <person name="Grandjean F."/>
            <person name="Rigaud T."/>
            <person name="Cordaux R."/>
        </authorList>
    </citation>
    <scope>NUCLEOTIDE SEQUENCE [LARGE SCALE GENOMIC DNA]</scope>
    <source>
        <strain evidence="3">T1</strain>
        <tissue evidence="3">Spores</tissue>
    </source>
</reference>